<keyword evidence="1" id="KW-0805">Transcription regulation</keyword>
<dbReference type="SUPFAM" id="SSF46689">
    <property type="entry name" value="Homeodomain-like"/>
    <property type="match status" value="2"/>
</dbReference>
<dbReference type="Proteomes" id="UP001597063">
    <property type="component" value="Unassembled WGS sequence"/>
</dbReference>
<dbReference type="InterPro" id="IPR009057">
    <property type="entry name" value="Homeodomain-like_sf"/>
</dbReference>
<dbReference type="PROSITE" id="PS01124">
    <property type="entry name" value="HTH_ARAC_FAMILY_2"/>
    <property type="match status" value="1"/>
</dbReference>
<evidence type="ECO:0000256" key="2">
    <source>
        <dbReference type="ARBA" id="ARBA00023125"/>
    </source>
</evidence>
<dbReference type="Pfam" id="PF12833">
    <property type="entry name" value="HTH_18"/>
    <property type="match status" value="1"/>
</dbReference>
<dbReference type="InterPro" id="IPR018060">
    <property type="entry name" value="HTH_AraC"/>
</dbReference>
<evidence type="ECO:0000256" key="3">
    <source>
        <dbReference type="ARBA" id="ARBA00023163"/>
    </source>
</evidence>
<dbReference type="InterPro" id="IPR018062">
    <property type="entry name" value="HTH_AraC-typ_CS"/>
</dbReference>
<evidence type="ECO:0000256" key="1">
    <source>
        <dbReference type="ARBA" id="ARBA00023015"/>
    </source>
</evidence>
<comment type="caution">
    <text evidence="5">The sequence shown here is derived from an EMBL/GenBank/DDBJ whole genome shotgun (WGS) entry which is preliminary data.</text>
</comment>
<accession>A0ABW2XCV9</accession>
<keyword evidence="3" id="KW-0804">Transcription</keyword>
<proteinExistence type="predicted"/>
<evidence type="ECO:0000313" key="6">
    <source>
        <dbReference type="Proteomes" id="UP001597063"/>
    </source>
</evidence>
<dbReference type="InterPro" id="IPR050204">
    <property type="entry name" value="AraC_XylS_family_regulators"/>
</dbReference>
<feature type="domain" description="HTH araC/xylS-type" evidence="4">
    <location>
        <begin position="6"/>
        <end position="104"/>
    </location>
</feature>
<sequence>MDSAVERAIECIRERYGEPLSLADIARSALLSRFYLAHRFRDATGITPGRFLAAIRIHQAKVLLLDTPLSVTKIASAVGYTSLGSFTSHFSASVGVPPGRFRRLARDGGFAAPVPRTDGRTATGAVAGTISLPEGHGNARVYVGAFPTPIVQHPLAAGVIVDVPGGRPSCYRLPDVPDGRWFVRAVGVADGVGPDASFRRNSLVGGHDPVTVTAGSVTSAAVRLHRPRPADPPVLLALPDFAPPPASAGISGCPVIGARPAPAGEHHRTAPLTPA</sequence>
<dbReference type="PROSITE" id="PS00041">
    <property type="entry name" value="HTH_ARAC_FAMILY_1"/>
    <property type="match status" value="1"/>
</dbReference>
<dbReference type="EMBL" id="JBHTGP010000001">
    <property type="protein sequence ID" value="MFD0683239.1"/>
    <property type="molecule type" value="Genomic_DNA"/>
</dbReference>
<protein>
    <submittedName>
        <fullName evidence="5">Helix-turn-helix transcriptional regulator</fullName>
    </submittedName>
</protein>
<evidence type="ECO:0000259" key="4">
    <source>
        <dbReference type="PROSITE" id="PS01124"/>
    </source>
</evidence>
<dbReference type="Gene3D" id="1.10.10.60">
    <property type="entry name" value="Homeodomain-like"/>
    <property type="match status" value="2"/>
</dbReference>
<evidence type="ECO:0000313" key="5">
    <source>
        <dbReference type="EMBL" id="MFD0683239.1"/>
    </source>
</evidence>
<name>A0ABW2XCV9_9ACTN</name>
<gene>
    <name evidence="5" type="ORF">ACFQZM_01915</name>
</gene>
<reference evidence="6" key="1">
    <citation type="journal article" date="2019" name="Int. J. Syst. Evol. Microbiol.">
        <title>The Global Catalogue of Microorganisms (GCM) 10K type strain sequencing project: providing services to taxonomists for standard genome sequencing and annotation.</title>
        <authorList>
            <consortium name="The Broad Institute Genomics Platform"/>
            <consortium name="The Broad Institute Genome Sequencing Center for Infectious Disease"/>
            <person name="Wu L."/>
            <person name="Ma J."/>
        </authorList>
    </citation>
    <scope>NUCLEOTIDE SEQUENCE [LARGE SCALE GENOMIC DNA]</scope>
    <source>
        <strain evidence="6">JCM 9371</strain>
    </source>
</reference>
<organism evidence="5 6">
    <name type="scientific">Actinomadura fibrosa</name>
    <dbReference type="NCBI Taxonomy" id="111802"/>
    <lineage>
        <taxon>Bacteria</taxon>
        <taxon>Bacillati</taxon>
        <taxon>Actinomycetota</taxon>
        <taxon>Actinomycetes</taxon>
        <taxon>Streptosporangiales</taxon>
        <taxon>Thermomonosporaceae</taxon>
        <taxon>Actinomadura</taxon>
    </lineage>
</organism>
<dbReference type="SMART" id="SM00342">
    <property type="entry name" value="HTH_ARAC"/>
    <property type="match status" value="1"/>
</dbReference>
<keyword evidence="6" id="KW-1185">Reference proteome</keyword>
<keyword evidence="2" id="KW-0238">DNA-binding</keyword>
<dbReference type="PANTHER" id="PTHR46796">
    <property type="entry name" value="HTH-TYPE TRANSCRIPTIONAL ACTIVATOR RHAS-RELATED"/>
    <property type="match status" value="1"/>
</dbReference>
<dbReference type="RefSeq" id="WP_131757120.1">
    <property type="nucleotide sequence ID" value="NZ_CAACUY010000025.1"/>
</dbReference>